<accession>A0A838XFM4</accession>
<comment type="caution">
    <text evidence="3">The sequence shown here is derived from an EMBL/GenBank/DDBJ whole genome shotgun (WGS) entry which is preliminary data.</text>
</comment>
<comment type="subcellular location">
    <subcellularLocation>
        <location evidence="1">Membrane</location>
    </subcellularLocation>
</comment>
<keyword evidence="4" id="KW-1185">Reference proteome</keyword>
<dbReference type="EMBL" id="JACEOG010000001">
    <property type="protein sequence ID" value="MBA4607721.1"/>
    <property type="molecule type" value="Genomic_DNA"/>
</dbReference>
<proteinExistence type="predicted"/>
<organism evidence="3 4">
    <name type="scientific">Aeromicrobium phoceense</name>
    <dbReference type="NCBI Taxonomy" id="2754045"/>
    <lineage>
        <taxon>Bacteria</taxon>
        <taxon>Bacillati</taxon>
        <taxon>Actinomycetota</taxon>
        <taxon>Actinomycetes</taxon>
        <taxon>Propionibacteriales</taxon>
        <taxon>Nocardioidaceae</taxon>
        <taxon>Aeromicrobium</taxon>
    </lineage>
</organism>
<dbReference type="PANTHER" id="PTHR37042:SF4">
    <property type="entry name" value="OUTER MEMBRANE PROTEIN RV1973"/>
    <property type="match status" value="1"/>
</dbReference>
<dbReference type="AlphaFoldDB" id="A0A838XFM4"/>
<dbReference type="InterPro" id="IPR032710">
    <property type="entry name" value="NTF2-like_dom_sf"/>
</dbReference>
<name>A0A838XFM4_9ACTN</name>
<dbReference type="SUPFAM" id="SSF54427">
    <property type="entry name" value="NTF2-like"/>
    <property type="match status" value="1"/>
</dbReference>
<dbReference type="RefSeq" id="WP_181753982.1">
    <property type="nucleotide sequence ID" value="NZ_DAMCVE010000003.1"/>
</dbReference>
<gene>
    <name evidence="3" type="ORF">H1W00_04455</name>
</gene>
<keyword evidence="2" id="KW-0472">Membrane</keyword>
<dbReference type="GO" id="GO:0016020">
    <property type="term" value="C:membrane"/>
    <property type="evidence" value="ECO:0007669"/>
    <property type="project" value="UniProtKB-SubCell"/>
</dbReference>
<evidence type="ECO:0000313" key="4">
    <source>
        <dbReference type="Proteomes" id="UP000550354"/>
    </source>
</evidence>
<evidence type="ECO:0000313" key="3">
    <source>
        <dbReference type="EMBL" id="MBA4607721.1"/>
    </source>
</evidence>
<evidence type="ECO:0000256" key="2">
    <source>
        <dbReference type="ARBA" id="ARBA00023136"/>
    </source>
</evidence>
<dbReference type="Proteomes" id="UP000550354">
    <property type="component" value="Unassembled WGS sequence"/>
</dbReference>
<dbReference type="PANTHER" id="PTHR37042">
    <property type="entry name" value="OUTER MEMBRANE PROTEIN RV1973"/>
    <property type="match status" value="1"/>
</dbReference>
<dbReference type="Gene3D" id="3.10.450.50">
    <property type="match status" value="1"/>
</dbReference>
<evidence type="ECO:0000256" key="1">
    <source>
        <dbReference type="ARBA" id="ARBA00004370"/>
    </source>
</evidence>
<evidence type="ECO:0008006" key="5">
    <source>
        <dbReference type="Google" id="ProtNLM"/>
    </source>
</evidence>
<reference evidence="3 4" key="1">
    <citation type="submission" date="2020-07" db="EMBL/GenBank/DDBJ databases">
        <title>Draft genome and description of Aeromicrobium phoceense strain Marseille-Q0843 isolated from healthy skin swab.</title>
        <authorList>
            <person name="Boxberger M."/>
            <person name="La Scola B."/>
        </authorList>
    </citation>
    <scope>NUCLEOTIDE SEQUENCE [LARGE SCALE GENOMIC DNA]</scope>
    <source>
        <strain evidence="3 4">Marseille-Q0843</strain>
    </source>
</reference>
<sequence>MTRGRLLDAALVVIAVLGLVAGIAVLARGAEVPAYADTSARQDVRAATERFAAGINTYDVTDLDPYVERMTPLMTDDLAEQFEVSTQDLLARFAEAKIVTKGTVDQVAIDSIDADSAESLAAITVTTKPENVAYGKPRLRWRVSLVREDGEWLVDSFADVAVEDEPAQDGSDQ</sequence>
<protein>
    <recommendedName>
        <fullName evidence="5">Mce-associated membrane protein</fullName>
    </recommendedName>
</protein>